<dbReference type="EMBL" id="CM043775">
    <property type="protein sequence ID" value="KAI4839630.1"/>
    <property type="molecule type" value="Genomic_DNA"/>
</dbReference>
<evidence type="ECO:0000313" key="1">
    <source>
        <dbReference type="EMBL" id="KAI4839630.1"/>
    </source>
</evidence>
<protein>
    <submittedName>
        <fullName evidence="1">Uncharacterized protein</fullName>
    </submittedName>
</protein>
<accession>A0ACB9YD51</accession>
<evidence type="ECO:0000313" key="2">
    <source>
        <dbReference type="Proteomes" id="UP001056978"/>
    </source>
</evidence>
<gene>
    <name evidence="1" type="ORF">MKS88_002187</name>
</gene>
<proteinExistence type="predicted"/>
<reference evidence="1" key="1">
    <citation type="submission" date="2022-06" db="EMBL/GenBank/DDBJ databases">
        <title>The First Complete Genome of the Simian Malaria Parasite Plasmodium brasilianum.</title>
        <authorList>
            <person name="Bajic M."/>
            <person name="Ravishankar S."/>
        </authorList>
    </citation>
    <scope>NUCLEOTIDE SEQUENCE</scope>
    <source>
        <strain evidence="1">Bolivian I</strain>
    </source>
</reference>
<dbReference type="Proteomes" id="UP001056978">
    <property type="component" value="Chromosome 7"/>
</dbReference>
<name>A0ACB9YD51_PLABR</name>
<keyword evidence="2" id="KW-1185">Reference proteome</keyword>
<organism evidence="1 2">
    <name type="scientific">Plasmodium brasilianum</name>
    <dbReference type="NCBI Taxonomy" id="5824"/>
    <lineage>
        <taxon>Eukaryota</taxon>
        <taxon>Sar</taxon>
        <taxon>Alveolata</taxon>
        <taxon>Apicomplexa</taxon>
        <taxon>Aconoidasida</taxon>
        <taxon>Haemosporida</taxon>
        <taxon>Plasmodiidae</taxon>
        <taxon>Plasmodium</taxon>
        <taxon>Plasmodium (Plasmodium)</taxon>
    </lineage>
</organism>
<sequence>MEKCLPKYSGVRGSTYFRYINEGVFNKIVNHIKVNIDDIIAKNDKKVLKDKCLYLAKYLVNNKSPPSYYLPEKATWEKALNEWLSPHYKKLDKLGGCPLIMNQNDLEILELKYNVDDFCEKRESYLDELRQSQGNPMSESNYSSKCNSYNEWIEEEKRYFTTKKKLFENCYDIKEAQKGRKKTCNIMDPKIFNKQSICRSPLQKESDRSLSQESKSLTEVEQKESESPPMREDQKQKPVPHLQETESHPPSKHGEHSSAEKEIKQEPQTHSPVIFPPEPSSIITDDSSEDPTQSTQAEVSEVSKNFFSPEFQKTPESITSHTNPDVPGKTHSFEIMTSSTRTYDIATSFPDSAISPKIPGYAFIWILKKKNKIKRRHIKLLRILIPSLSRKKRELLTNVYLENTINDNEETMKRIKINEHNVNNNIHTSKQKKDKFKTIVEIHMEILEELRNDEWENKKGEFLGLCLELFTKEKYITYSNFSSEEIIIENTKSINDIEKKKILWNKWIKEHKNISEKLNKTEWFNNLKNEWKKKKASIKNNDELKMNFPNEIIKDSFSEKEKDLWRQWIAKKRKIIEQYLEQEWCEGMTQEFLNILNEDINEGTKNNISLLNTEELLETEPYEELYDYMKKKLLAKLSILVLMMIVEDSKKEDFIENEESHLDSSINDLKTEINLERKSDVTKEIIRVNGNVLENNENRQVRAYIGEKSFSQEVEDWINEVDISENSIYNENSVV</sequence>
<comment type="caution">
    <text evidence="1">The sequence shown here is derived from an EMBL/GenBank/DDBJ whole genome shotgun (WGS) entry which is preliminary data.</text>
</comment>